<organism evidence="2 3">
    <name type="scientific">Dyella dinghuensis</name>
    <dbReference type="NCBI Taxonomy" id="1920169"/>
    <lineage>
        <taxon>Bacteria</taxon>
        <taxon>Pseudomonadati</taxon>
        <taxon>Pseudomonadota</taxon>
        <taxon>Gammaproteobacteria</taxon>
        <taxon>Lysobacterales</taxon>
        <taxon>Rhodanobacteraceae</taxon>
        <taxon>Dyella</taxon>
    </lineage>
</organism>
<dbReference type="AlphaFoldDB" id="A0A3S0RD86"/>
<accession>A0A3S0RD86</accession>
<name>A0A3S0RD86_9GAMM</name>
<dbReference type="Gene3D" id="1.10.3210.10">
    <property type="entry name" value="Hypothetical protein af1432"/>
    <property type="match status" value="1"/>
</dbReference>
<reference evidence="2 3" key="1">
    <citation type="submission" date="2018-12" db="EMBL/GenBank/DDBJ databases">
        <title>Dyella dinghuensis sp. nov. DHOA06 and Dyella choica sp. nov. 4M-K27, isolated from forest soil.</title>
        <authorList>
            <person name="Qiu L.-H."/>
            <person name="Gao Z.-H."/>
        </authorList>
    </citation>
    <scope>NUCLEOTIDE SEQUENCE [LARGE SCALE GENOMIC DNA]</scope>
    <source>
        <strain evidence="2 3">DHOA06</strain>
    </source>
</reference>
<dbReference type="Proteomes" id="UP000267077">
    <property type="component" value="Unassembled WGS sequence"/>
</dbReference>
<evidence type="ECO:0000313" key="3">
    <source>
        <dbReference type="Proteomes" id="UP000267077"/>
    </source>
</evidence>
<evidence type="ECO:0000259" key="1">
    <source>
        <dbReference type="PROSITE" id="PS51833"/>
    </source>
</evidence>
<dbReference type="PANTHER" id="PTHR33525">
    <property type="match status" value="1"/>
</dbReference>
<sequence>MLAFWKRLFGRDEPKERPRLGVVLAWPEPLSPEELPAAPDSADIQDAFYRMLLGMPDSDVAEMRPQEQLLLKRFEELCGGERFDITTLPRLPEVLPQLLRLLKSEDSDGIKVAKLISRDPVLVGEVMRVSRSAHYRTARPISSLQHAVVLLGHDGLRRVVTMHVMKPILKGSAGTVGHTAGQQLWDHAERCAQACTYLAKGYNDPFEAYLAGVVSNAGVGAMVRVLDQEAPSTLDVFSREFLASFVRISNHLTLRAAKHWELPLPVVDALREQLELRVKPPVSELGNALAAADHVSMVQMLEDNHVIERGMTASRGRVDKLPDALVDRALQDLRRGFRQREAYAG</sequence>
<dbReference type="RefSeq" id="WP_126673946.1">
    <property type="nucleotide sequence ID" value="NZ_RYZR01000006.1"/>
</dbReference>
<dbReference type="PROSITE" id="PS51833">
    <property type="entry name" value="HDOD"/>
    <property type="match status" value="1"/>
</dbReference>
<evidence type="ECO:0000313" key="2">
    <source>
        <dbReference type="EMBL" id="RUL63008.1"/>
    </source>
</evidence>
<dbReference type="EMBL" id="RYZR01000006">
    <property type="protein sequence ID" value="RUL63008.1"/>
    <property type="molecule type" value="Genomic_DNA"/>
</dbReference>
<dbReference type="InterPro" id="IPR052340">
    <property type="entry name" value="RNase_Y/CdgJ"/>
</dbReference>
<dbReference type="InterPro" id="IPR013976">
    <property type="entry name" value="HDOD"/>
</dbReference>
<feature type="domain" description="HDOD" evidence="1">
    <location>
        <begin position="88"/>
        <end position="276"/>
    </location>
</feature>
<comment type="caution">
    <text evidence="2">The sequence shown here is derived from an EMBL/GenBank/DDBJ whole genome shotgun (WGS) entry which is preliminary data.</text>
</comment>
<proteinExistence type="predicted"/>
<keyword evidence="3" id="KW-1185">Reference proteome</keyword>
<protein>
    <submittedName>
        <fullName evidence="2">HDOD domain-containing protein</fullName>
    </submittedName>
</protein>
<dbReference type="SUPFAM" id="SSF109604">
    <property type="entry name" value="HD-domain/PDEase-like"/>
    <property type="match status" value="1"/>
</dbReference>
<dbReference type="Pfam" id="PF08668">
    <property type="entry name" value="HDOD"/>
    <property type="match status" value="1"/>
</dbReference>
<dbReference type="PANTHER" id="PTHR33525:SF6">
    <property type="entry name" value="HDOD DOMAIN-CONTAINING PROTEIN"/>
    <property type="match status" value="1"/>
</dbReference>
<dbReference type="OrthoDB" id="8770724at2"/>
<gene>
    <name evidence="2" type="ORF">EKH79_11360</name>
</gene>